<dbReference type="STRING" id="1561998.A0A1I7V0D7"/>
<evidence type="ECO:0000313" key="3">
    <source>
        <dbReference type="WBParaSite" id="Csp11.Scaffold630.g21143.t1"/>
    </source>
</evidence>
<dbReference type="InterPro" id="IPR012292">
    <property type="entry name" value="Globin/Proto"/>
</dbReference>
<dbReference type="GO" id="GO:0020037">
    <property type="term" value="F:heme binding"/>
    <property type="evidence" value="ECO:0007669"/>
    <property type="project" value="InterPro"/>
</dbReference>
<evidence type="ECO:0000256" key="1">
    <source>
        <dbReference type="SAM" id="MobiDB-lite"/>
    </source>
</evidence>
<accession>A0A1I7V0D7</accession>
<dbReference type="GO" id="GO:0019825">
    <property type="term" value="F:oxygen binding"/>
    <property type="evidence" value="ECO:0007669"/>
    <property type="project" value="InterPro"/>
</dbReference>
<keyword evidence="2" id="KW-1185">Reference proteome</keyword>
<dbReference type="WBParaSite" id="Csp11.Scaffold630.g21143.t1">
    <property type="protein sequence ID" value="Csp11.Scaffold630.g21143.t1"/>
    <property type="gene ID" value="Csp11.Scaffold630.g21143"/>
</dbReference>
<organism evidence="2 3">
    <name type="scientific">Caenorhabditis tropicalis</name>
    <dbReference type="NCBI Taxonomy" id="1561998"/>
    <lineage>
        <taxon>Eukaryota</taxon>
        <taxon>Metazoa</taxon>
        <taxon>Ecdysozoa</taxon>
        <taxon>Nematoda</taxon>
        <taxon>Chromadorea</taxon>
        <taxon>Rhabditida</taxon>
        <taxon>Rhabditina</taxon>
        <taxon>Rhabditomorpha</taxon>
        <taxon>Rhabditoidea</taxon>
        <taxon>Rhabditidae</taxon>
        <taxon>Peloderinae</taxon>
        <taxon>Caenorhabditis</taxon>
    </lineage>
</organism>
<feature type="region of interest" description="Disordered" evidence="1">
    <location>
        <begin position="1"/>
        <end position="24"/>
    </location>
</feature>
<dbReference type="InterPro" id="IPR044399">
    <property type="entry name" value="Mb-like_M"/>
</dbReference>
<reference evidence="3" key="1">
    <citation type="submission" date="2016-11" db="UniProtKB">
        <authorList>
            <consortium name="WormBaseParasite"/>
        </authorList>
    </citation>
    <scope>IDENTIFICATION</scope>
</reference>
<sequence>MDLPLRDSRQSSPLPDSPSAGPRSINLSISERQCICASWEKASNQSDIGCELVARLLNDNRTRFRALLECKSGGYLGSGNYTTEDVNGMKRARSVADGVNCFFNKVISKLMDTNYIDEIQDLSLQLGAMHFRMKVWFQAENWLCVKNCLLDSVISALLKDTKGTYVICGGIKKVQTVEKHTTHAWFKFVQFIIQNMKKDFWLKLSTLILILNQRQNVDLRVLQPVTTVSKISEIAGFSIDKIIKTLISYSSAFLLFSAFS</sequence>
<dbReference type="AlphaFoldDB" id="A0A1I7V0D7"/>
<dbReference type="Gene3D" id="1.10.490.10">
    <property type="entry name" value="Globins"/>
    <property type="match status" value="1"/>
</dbReference>
<protein>
    <submittedName>
        <fullName evidence="3">GLOBIN domain-containing protein</fullName>
    </submittedName>
</protein>
<proteinExistence type="predicted"/>
<dbReference type="CDD" id="cd01040">
    <property type="entry name" value="Mb-like"/>
    <property type="match status" value="1"/>
</dbReference>
<name>A0A1I7V0D7_9PELO</name>
<evidence type="ECO:0000313" key="2">
    <source>
        <dbReference type="Proteomes" id="UP000095282"/>
    </source>
</evidence>
<dbReference type="Proteomes" id="UP000095282">
    <property type="component" value="Unplaced"/>
</dbReference>